<dbReference type="EMBL" id="MK318970">
    <property type="protein sequence ID" value="QCO89412.1"/>
    <property type="molecule type" value="Genomic_DNA"/>
</dbReference>
<keyword evidence="3" id="KW-0378">Hydrolase</keyword>
<keyword evidence="3" id="KW-0347">Helicase</keyword>
<dbReference type="SMART" id="SM00490">
    <property type="entry name" value="HELICc"/>
    <property type="match status" value="1"/>
</dbReference>
<gene>
    <name evidence="3" type="ORF">pC5.7d_696</name>
</gene>
<dbReference type="Pfam" id="PF00271">
    <property type="entry name" value="Helicase_C"/>
    <property type="match status" value="1"/>
</dbReference>
<evidence type="ECO:0000256" key="1">
    <source>
        <dbReference type="SAM" id="MobiDB-lite"/>
    </source>
</evidence>
<protein>
    <submittedName>
        <fullName evidence="3">Helicase conserved C-terminal domain protein</fullName>
    </submittedName>
</protein>
<dbReference type="GO" id="GO:0004386">
    <property type="term" value="F:helicase activity"/>
    <property type="evidence" value="ECO:0007669"/>
    <property type="project" value="UniProtKB-KW"/>
</dbReference>
<feature type="region of interest" description="Disordered" evidence="1">
    <location>
        <begin position="60"/>
        <end position="90"/>
    </location>
</feature>
<proteinExistence type="predicted"/>
<keyword evidence="3" id="KW-0067">ATP-binding</keyword>
<dbReference type="RefSeq" id="WP_234913886.1">
    <property type="nucleotide sequence ID" value="NZ_MK318970.1"/>
</dbReference>
<dbReference type="InterPro" id="IPR001650">
    <property type="entry name" value="Helicase_C-like"/>
</dbReference>
<sequence>MVAIERTPMTIEIPRDILVGRLREDLMGPRAADETLTARPSDVYLTGILWPRNTAISPDEDERLSVAVGGGDDDGDDAPEQAQAQSVGMRRPSTAGVSFALMVAANHRPTVNVQLEFGTYLPSEIGSKGHWTRRQNSIGPIKVGLGETATDISLERHGFPGLRINARTVSFEHGLLSTITLVNDSIPDELGRAALEQATIFQVSMRIEAGEHCRLIARPSRRSPVDDEDWSSALLYRSAREYAAGHTCSADWLEAGGSDEATLVRTEWMPETVVPAVTPDGHAVFGNLNQGVYQTLSASWLSACNSADLTTALDRLCDAYEKWIGIQRAAMGGLSGKLADAAIRHMAEAEQILDRMRRGVKRLETDPACARAFQLANLAMTTQRQWAGLGSLNWRPFQLGFILLTLESAGVSEHPDRDTMDLLWFPTGGGKTEAYLGLVAFVAFHRRLSRKNADGGAGVAAIMRYTLRLLTTQQFIRASAMICACEAIRRGKVGAENAKGLGNDPFSIGLWVGEKSTPNTRKSAFNSRTDDSKSTPEQLLACPCCRKPLTYHQPLPTDAVQIFCRSTSCVLSGSTPLPVWTVDEDVYATRPTLLVGTVDKFAQIVRKSRTAVLFGVGTKAQPQLILQDELHLISGPLGTLTGLYETALDLILSADGTSPKIIGSTATIRRAPEQVLALFDRKTCQFPPPGLSADDSGFTVVDTELPGRQYVGITTAGRSAKFTLQAVAASLLQGALASLPPGQHDHYWTLVAYFNSLRELGGALVLMQDDVHDSIRLFAEARHEDRRTLQFVEELTSRRTQKEITGMLKQLECKAGHPEAVDVLLATNMVSVGVDISRLGLMLVNGQPKTMAEYIQATSRVGRGTVAGLVIPVLNNAKPRDRSHYETFRTWHSTLYREVEATSVTPFASRARDRALHAVLVAIIRHLVAGMLDSPVLNEAAIDAAEDLILKVSTRARNVDPLETDVEAELRDRLNRWRRRAPQVYWDGFKKDSLLQSAEAAAAKRAAGRVVGQAWPTPNSMRGVEPSTNFRLTEGLRRKPDGTL</sequence>
<accession>A0A7S5DS39</accession>
<dbReference type="Gene3D" id="3.40.50.300">
    <property type="entry name" value="P-loop containing nucleotide triphosphate hydrolases"/>
    <property type="match status" value="2"/>
</dbReference>
<evidence type="ECO:0000259" key="2">
    <source>
        <dbReference type="PROSITE" id="PS51194"/>
    </source>
</evidence>
<dbReference type="SUPFAM" id="SSF52540">
    <property type="entry name" value="P-loop containing nucleoside triphosphate hydrolases"/>
    <property type="match status" value="1"/>
</dbReference>
<dbReference type="CDD" id="cd18785">
    <property type="entry name" value="SF2_C"/>
    <property type="match status" value="1"/>
</dbReference>
<reference evidence="3" key="1">
    <citation type="submission" date="2018-12" db="EMBL/GenBank/DDBJ databases">
        <title>Three Rhizobium rhizogenes strains isolated from the same crown gall tumor carry diverse plasmids.</title>
        <authorList>
            <person name="Pulawska J."/>
            <person name="Kuzmanovic N."/>
        </authorList>
    </citation>
    <scope>NUCLEOTIDE SEQUENCE</scope>
    <source>
        <strain evidence="3">C5.7</strain>
        <plasmid evidence="3">pC5.7d</plasmid>
    </source>
</reference>
<dbReference type="AlphaFoldDB" id="A0A7S5DS39"/>
<dbReference type="InterPro" id="IPR027417">
    <property type="entry name" value="P-loop_NTPase"/>
</dbReference>
<dbReference type="PROSITE" id="PS51194">
    <property type="entry name" value="HELICASE_CTER"/>
    <property type="match status" value="1"/>
</dbReference>
<organism evidence="3">
    <name type="scientific">Rhizobium rhizogenes</name>
    <name type="common">Agrobacterium rhizogenes</name>
    <dbReference type="NCBI Taxonomy" id="359"/>
    <lineage>
        <taxon>Bacteria</taxon>
        <taxon>Pseudomonadati</taxon>
        <taxon>Pseudomonadota</taxon>
        <taxon>Alphaproteobacteria</taxon>
        <taxon>Hyphomicrobiales</taxon>
        <taxon>Rhizobiaceae</taxon>
        <taxon>Rhizobium/Agrobacterium group</taxon>
        <taxon>Rhizobium</taxon>
    </lineage>
</organism>
<keyword evidence="3" id="KW-0547">Nucleotide-binding</keyword>
<evidence type="ECO:0000313" key="3">
    <source>
        <dbReference type="EMBL" id="QCO89412.1"/>
    </source>
</evidence>
<feature type="domain" description="Helicase C-terminal" evidence="2">
    <location>
        <begin position="759"/>
        <end position="903"/>
    </location>
</feature>
<keyword evidence="3" id="KW-0614">Plasmid</keyword>
<name>A0A7S5DS39_RHIRH</name>
<geneLocation type="plasmid" evidence="3">
    <name>pC5.7d</name>
</geneLocation>